<protein>
    <recommendedName>
        <fullName evidence="3 9">Protein farnesyltransferase subunit beta</fullName>
        <shortName evidence="9">FTase-beta</shortName>
        <ecNumber evidence="2 9">2.5.1.58</ecNumber>
    </recommendedName>
</protein>
<keyword evidence="5 9" id="KW-0808">Transferase</keyword>
<dbReference type="Pfam" id="PF00432">
    <property type="entry name" value="Prenyltrans"/>
    <property type="match status" value="1"/>
</dbReference>
<feature type="compositionally biased region" description="Basic residues" evidence="10">
    <location>
        <begin position="1"/>
        <end position="13"/>
    </location>
</feature>
<dbReference type="CDD" id="cd02893">
    <property type="entry name" value="FTase"/>
    <property type="match status" value="1"/>
</dbReference>
<sequence length="530" mass="58369">MTTEHRPHHRHTKPTAADGYPTATSLIQQETENILLEHGLSNGEPTLQKNEHLRFLARNMLQGFPAQYSSQDASQPWLLFWTLQAFSVLQVGLDPGNRQRAVNKILAWQHPKGGFCGGPGQSPHLLPTYAAVCALAIVGKPGPGGGWDEIDRAKLYDFFMSLKQPDGSFRVAEHMEVDVRGIYCLLVTATLLDIVTPELVKGTATFLASCQTYEGGFSSASHPFYSIETDRVLRVPRPNLGEAHGGYTFCALASWVLLQNYLNLDFSSISGPGDQPESQWDTELTRDKPEIDVKKLTRWLVDMQGSEIELGGFKGRTNKLVDGCYSWWCGGAFVLLEALGVGGLQNLTARDVEVDDIYSQAAKGGKGPAGEQTEEHEGWDDIDESLFNRKALQEYILLAGQHPAGGLRDKPPKAADSYHTLYCLSGLSAAQHHLYPSHPRKAQTLSIWKDDDSSSNALRKAIFCDMISWVEEEGTARIIGPATTNRLNATHPLTNLTISHTEGIMKHFYGQEVPPRPIPKPTGTKKVAKS</sequence>
<evidence type="ECO:0000313" key="12">
    <source>
        <dbReference type="EMBL" id="KAF9448745.1"/>
    </source>
</evidence>
<name>A0A9P5XFV5_9AGAR</name>
<evidence type="ECO:0000313" key="13">
    <source>
        <dbReference type="Proteomes" id="UP000807342"/>
    </source>
</evidence>
<keyword evidence="13" id="KW-1185">Reference proteome</keyword>
<dbReference type="PANTHER" id="PTHR11774">
    <property type="entry name" value="GERANYLGERANYL TRANSFERASE TYPE BETA SUBUNIT"/>
    <property type="match status" value="1"/>
</dbReference>
<dbReference type="InterPro" id="IPR026872">
    <property type="entry name" value="FTB"/>
</dbReference>
<evidence type="ECO:0000256" key="5">
    <source>
        <dbReference type="ARBA" id="ARBA00022679"/>
    </source>
</evidence>
<dbReference type="EMBL" id="MU151151">
    <property type="protein sequence ID" value="KAF9448745.1"/>
    <property type="molecule type" value="Genomic_DNA"/>
</dbReference>
<evidence type="ECO:0000256" key="3">
    <source>
        <dbReference type="ARBA" id="ARBA00015798"/>
    </source>
</evidence>
<evidence type="ECO:0000256" key="7">
    <source>
        <dbReference type="ARBA" id="ARBA00022737"/>
    </source>
</evidence>
<evidence type="ECO:0000256" key="8">
    <source>
        <dbReference type="ARBA" id="ARBA00022833"/>
    </source>
</evidence>
<dbReference type="GO" id="GO:0004660">
    <property type="term" value="F:protein farnesyltransferase activity"/>
    <property type="evidence" value="ECO:0007669"/>
    <property type="project" value="UniProtKB-UniRule"/>
</dbReference>
<evidence type="ECO:0000256" key="10">
    <source>
        <dbReference type="SAM" id="MobiDB-lite"/>
    </source>
</evidence>
<evidence type="ECO:0000256" key="6">
    <source>
        <dbReference type="ARBA" id="ARBA00022723"/>
    </source>
</evidence>
<dbReference type="AlphaFoldDB" id="A0A9P5XFV5"/>
<keyword evidence="6 9" id="KW-0479">Metal-binding</keyword>
<feature type="region of interest" description="Disordered" evidence="10">
    <location>
        <begin position="1"/>
        <end position="21"/>
    </location>
</feature>
<dbReference type="Gene3D" id="1.50.10.20">
    <property type="match status" value="1"/>
</dbReference>
<accession>A0A9P5XFV5</accession>
<organism evidence="12 13">
    <name type="scientific">Macrolepiota fuliginosa MF-IS2</name>
    <dbReference type="NCBI Taxonomy" id="1400762"/>
    <lineage>
        <taxon>Eukaryota</taxon>
        <taxon>Fungi</taxon>
        <taxon>Dikarya</taxon>
        <taxon>Basidiomycota</taxon>
        <taxon>Agaricomycotina</taxon>
        <taxon>Agaricomycetes</taxon>
        <taxon>Agaricomycetidae</taxon>
        <taxon>Agaricales</taxon>
        <taxon>Agaricineae</taxon>
        <taxon>Agaricaceae</taxon>
        <taxon>Macrolepiota</taxon>
    </lineage>
</organism>
<dbReference type="EC" id="2.5.1.58" evidence="2 9"/>
<keyword evidence="7" id="KW-0677">Repeat</keyword>
<comment type="caution">
    <text evidence="12">The sequence shown here is derived from an EMBL/GenBank/DDBJ whole genome shotgun (WGS) entry which is preliminary data.</text>
</comment>
<comment type="catalytic activity">
    <reaction evidence="9">
        <text>L-cysteinyl-[protein] + (2E,6E)-farnesyl diphosphate = S-(2E,6E)-farnesyl-L-cysteinyl-[protein] + diphosphate</text>
        <dbReference type="Rhea" id="RHEA:13345"/>
        <dbReference type="Rhea" id="RHEA-COMP:10131"/>
        <dbReference type="Rhea" id="RHEA-COMP:11535"/>
        <dbReference type="ChEBI" id="CHEBI:29950"/>
        <dbReference type="ChEBI" id="CHEBI:33019"/>
        <dbReference type="ChEBI" id="CHEBI:86019"/>
        <dbReference type="ChEBI" id="CHEBI:175763"/>
    </reaction>
</comment>
<feature type="region of interest" description="Disordered" evidence="10">
    <location>
        <begin position="511"/>
        <end position="530"/>
    </location>
</feature>
<dbReference type="SUPFAM" id="SSF48239">
    <property type="entry name" value="Terpenoid cyclases/Protein prenyltransferases"/>
    <property type="match status" value="1"/>
</dbReference>
<proteinExistence type="inferred from homology"/>
<dbReference type="Proteomes" id="UP000807342">
    <property type="component" value="Unassembled WGS sequence"/>
</dbReference>
<evidence type="ECO:0000259" key="11">
    <source>
        <dbReference type="Pfam" id="PF00432"/>
    </source>
</evidence>
<feature type="domain" description="Prenyltransferase alpha-alpha toroid" evidence="11">
    <location>
        <begin position="47"/>
        <end position="495"/>
    </location>
</feature>
<dbReference type="InterPro" id="IPR045089">
    <property type="entry name" value="PGGT1B-like"/>
</dbReference>
<evidence type="ECO:0000256" key="2">
    <source>
        <dbReference type="ARBA" id="ARBA00012702"/>
    </source>
</evidence>
<comment type="function">
    <text evidence="9">Catalyzes the transfer of a farnesyl moiety from farnesyl diphosphate to a cysteine at the fourth position from the C-terminus of several proteins. The beta subunit is responsible for peptide-binding.</text>
</comment>
<gene>
    <name evidence="12" type="ORF">P691DRAFT_729144</name>
</gene>
<dbReference type="PANTHER" id="PTHR11774:SF6">
    <property type="entry name" value="PROTEIN FARNESYLTRANSFERASE SUBUNIT BETA"/>
    <property type="match status" value="1"/>
</dbReference>
<reference evidence="12" key="1">
    <citation type="submission" date="2020-11" db="EMBL/GenBank/DDBJ databases">
        <authorList>
            <consortium name="DOE Joint Genome Institute"/>
            <person name="Ahrendt S."/>
            <person name="Riley R."/>
            <person name="Andreopoulos W."/>
            <person name="Labutti K."/>
            <person name="Pangilinan J."/>
            <person name="Ruiz-Duenas F.J."/>
            <person name="Barrasa J.M."/>
            <person name="Sanchez-Garcia M."/>
            <person name="Camarero S."/>
            <person name="Miyauchi S."/>
            <person name="Serrano A."/>
            <person name="Linde D."/>
            <person name="Babiker R."/>
            <person name="Drula E."/>
            <person name="Ayuso-Fernandez I."/>
            <person name="Pacheco R."/>
            <person name="Padilla G."/>
            <person name="Ferreira P."/>
            <person name="Barriuso J."/>
            <person name="Kellner H."/>
            <person name="Castanera R."/>
            <person name="Alfaro M."/>
            <person name="Ramirez L."/>
            <person name="Pisabarro A.G."/>
            <person name="Kuo A."/>
            <person name="Tritt A."/>
            <person name="Lipzen A."/>
            <person name="He G."/>
            <person name="Yan M."/>
            <person name="Ng V."/>
            <person name="Cullen D."/>
            <person name="Martin F."/>
            <person name="Rosso M.-N."/>
            <person name="Henrissat B."/>
            <person name="Hibbett D."/>
            <person name="Martinez A.T."/>
            <person name="Grigoriev I.V."/>
        </authorList>
    </citation>
    <scope>NUCLEOTIDE SEQUENCE</scope>
    <source>
        <strain evidence="12">MF-IS2</strain>
    </source>
</reference>
<dbReference type="GO" id="GO:0008270">
    <property type="term" value="F:zinc ion binding"/>
    <property type="evidence" value="ECO:0007669"/>
    <property type="project" value="UniProtKB-UniRule"/>
</dbReference>
<comment type="subunit">
    <text evidence="9">Heterodimer of an alpha and a beta subunit.</text>
</comment>
<dbReference type="InterPro" id="IPR001330">
    <property type="entry name" value="Prenyltrans"/>
</dbReference>
<dbReference type="InterPro" id="IPR008930">
    <property type="entry name" value="Terpenoid_cyclase/PrenylTrfase"/>
</dbReference>
<dbReference type="GO" id="GO:0005965">
    <property type="term" value="C:protein farnesyltransferase complex"/>
    <property type="evidence" value="ECO:0007669"/>
    <property type="project" value="UniProtKB-UniRule"/>
</dbReference>
<comment type="similarity">
    <text evidence="1 9">Belongs to the protein prenyltransferase subunit beta family.</text>
</comment>
<keyword evidence="8 9" id="KW-0862">Zinc</keyword>
<keyword evidence="4 9" id="KW-0637">Prenyltransferase</keyword>
<evidence type="ECO:0000256" key="1">
    <source>
        <dbReference type="ARBA" id="ARBA00010497"/>
    </source>
</evidence>
<evidence type="ECO:0000256" key="4">
    <source>
        <dbReference type="ARBA" id="ARBA00022602"/>
    </source>
</evidence>
<dbReference type="OrthoDB" id="10261146at2759"/>
<dbReference type="GO" id="GO:0097354">
    <property type="term" value="P:prenylation"/>
    <property type="evidence" value="ECO:0007669"/>
    <property type="project" value="UniProtKB-UniRule"/>
</dbReference>
<comment type="cofactor">
    <cofactor evidence="9">
        <name>Zn(2+)</name>
        <dbReference type="ChEBI" id="CHEBI:29105"/>
    </cofactor>
    <text evidence="9">Binds 1 zinc ion per subunit.</text>
</comment>
<evidence type="ECO:0000256" key="9">
    <source>
        <dbReference type="RuleBase" id="RU365056"/>
    </source>
</evidence>